<name>A0A6A7K9J8_9FIRM</name>
<evidence type="ECO:0000313" key="2">
    <source>
        <dbReference type="EMBL" id="MPW25981.1"/>
    </source>
</evidence>
<dbReference type="InterPro" id="IPR001387">
    <property type="entry name" value="Cro/C1-type_HTH"/>
</dbReference>
<dbReference type="Proteomes" id="UP000440004">
    <property type="component" value="Unassembled WGS sequence"/>
</dbReference>
<dbReference type="InterPro" id="IPR010982">
    <property type="entry name" value="Lambda_DNA-bd_dom_sf"/>
</dbReference>
<reference evidence="2 3" key="1">
    <citation type="submission" date="2019-10" db="EMBL/GenBank/DDBJ databases">
        <title>Alkalibaculum tamaniensis sp.nov., a new alkaliphilic acetogen, isolated on methoxylated aromatics from a mud volcano.</title>
        <authorList>
            <person name="Khomyakova M.A."/>
            <person name="Merkel A.Y."/>
            <person name="Bonch-Osmolovskaya E.A."/>
            <person name="Slobodkin A.I."/>
        </authorList>
    </citation>
    <scope>NUCLEOTIDE SEQUENCE [LARGE SCALE GENOMIC DNA]</scope>
    <source>
        <strain evidence="2 3">M08DMB</strain>
    </source>
</reference>
<dbReference type="AlphaFoldDB" id="A0A6A7K9J8"/>
<gene>
    <name evidence="2" type="ORF">GC105_09275</name>
</gene>
<accession>A0A6A7K9J8</accession>
<dbReference type="SUPFAM" id="SSF47413">
    <property type="entry name" value="lambda repressor-like DNA-binding domains"/>
    <property type="match status" value="1"/>
</dbReference>
<protein>
    <submittedName>
        <fullName evidence="2">Helix-turn-helix domain-containing protein</fullName>
    </submittedName>
</protein>
<dbReference type="RefSeq" id="WP_152804003.1">
    <property type="nucleotide sequence ID" value="NZ_WHNX01000012.1"/>
</dbReference>
<dbReference type="SMART" id="SM00530">
    <property type="entry name" value="HTH_XRE"/>
    <property type="match status" value="1"/>
</dbReference>
<organism evidence="2 3">
    <name type="scientific">Alkalibaculum sporogenes</name>
    <dbReference type="NCBI Taxonomy" id="2655001"/>
    <lineage>
        <taxon>Bacteria</taxon>
        <taxon>Bacillati</taxon>
        <taxon>Bacillota</taxon>
        <taxon>Clostridia</taxon>
        <taxon>Eubacteriales</taxon>
        <taxon>Eubacteriaceae</taxon>
        <taxon>Alkalibaculum</taxon>
    </lineage>
</organism>
<dbReference type="EMBL" id="WHNX01000012">
    <property type="protein sequence ID" value="MPW25981.1"/>
    <property type="molecule type" value="Genomic_DNA"/>
</dbReference>
<feature type="domain" description="HTH cro/C1-type" evidence="1">
    <location>
        <begin position="7"/>
        <end position="68"/>
    </location>
</feature>
<comment type="caution">
    <text evidence="2">The sequence shown here is derived from an EMBL/GenBank/DDBJ whole genome shotgun (WGS) entry which is preliminary data.</text>
</comment>
<dbReference type="GO" id="GO:0003677">
    <property type="term" value="F:DNA binding"/>
    <property type="evidence" value="ECO:0007669"/>
    <property type="project" value="InterPro"/>
</dbReference>
<sequence length="121" mass="14034">MEFKSFLNKKRVEKNLSLRAAAELIGISHTYLSALEKGIDNRGLPAQNPTPTTLKLISAAYEIDYEYLLELCGYVDEDYNEDPEIELIQRAHKKMDISQRKKMMKILKASFDELFDEEEDD</sequence>
<keyword evidence="3" id="KW-1185">Reference proteome</keyword>
<proteinExistence type="predicted"/>
<dbReference type="CDD" id="cd00093">
    <property type="entry name" value="HTH_XRE"/>
    <property type="match status" value="1"/>
</dbReference>
<dbReference type="Gene3D" id="1.10.260.40">
    <property type="entry name" value="lambda repressor-like DNA-binding domains"/>
    <property type="match status" value="1"/>
</dbReference>
<evidence type="ECO:0000259" key="1">
    <source>
        <dbReference type="PROSITE" id="PS50943"/>
    </source>
</evidence>
<evidence type="ECO:0000313" key="3">
    <source>
        <dbReference type="Proteomes" id="UP000440004"/>
    </source>
</evidence>
<dbReference type="PROSITE" id="PS50943">
    <property type="entry name" value="HTH_CROC1"/>
    <property type="match status" value="1"/>
</dbReference>
<dbReference type="Pfam" id="PF01381">
    <property type="entry name" value="HTH_3"/>
    <property type="match status" value="1"/>
</dbReference>